<name>A0A5B7IRY3_PORTR</name>
<dbReference type="AlphaFoldDB" id="A0A5B7IRY3"/>
<evidence type="ECO:0000313" key="2">
    <source>
        <dbReference type="Proteomes" id="UP000324222"/>
    </source>
</evidence>
<comment type="caution">
    <text evidence="1">The sequence shown here is derived from an EMBL/GenBank/DDBJ whole genome shotgun (WGS) entry which is preliminary data.</text>
</comment>
<accession>A0A5B7IRY3</accession>
<evidence type="ECO:0000313" key="1">
    <source>
        <dbReference type="EMBL" id="MPC84396.1"/>
    </source>
</evidence>
<keyword evidence="2" id="KW-1185">Reference proteome</keyword>
<organism evidence="1 2">
    <name type="scientific">Portunus trituberculatus</name>
    <name type="common">Swimming crab</name>
    <name type="synonym">Neptunus trituberculatus</name>
    <dbReference type="NCBI Taxonomy" id="210409"/>
    <lineage>
        <taxon>Eukaryota</taxon>
        <taxon>Metazoa</taxon>
        <taxon>Ecdysozoa</taxon>
        <taxon>Arthropoda</taxon>
        <taxon>Crustacea</taxon>
        <taxon>Multicrustacea</taxon>
        <taxon>Malacostraca</taxon>
        <taxon>Eumalacostraca</taxon>
        <taxon>Eucarida</taxon>
        <taxon>Decapoda</taxon>
        <taxon>Pleocyemata</taxon>
        <taxon>Brachyura</taxon>
        <taxon>Eubrachyura</taxon>
        <taxon>Portunoidea</taxon>
        <taxon>Portunidae</taxon>
        <taxon>Portuninae</taxon>
        <taxon>Portunus</taxon>
    </lineage>
</organism>
<dbReference type="EMBL" id="VSRR010065369">
    <property type="protein sequence ID" value="MPC84396.1"/>
    <property type="molecule type" value="Genomic_DNA"/>
</dbReference>
<gene>
    <name evidence="1" type="ORF">E2C01_079134</name>
</gene>
<proteinExistence type="predicted"/>
<sequence>MATKDKEMVKEEEEEE</sequence>
<dbReference type="Proteomes" id="UP000324222">
    <property type="component" value="Unassembled WGS sequence"/>
</dbReference>
<protein>
    <submittedName>
        <fullName evidence="1">Uncharacterized protein</fullName>
    </submittedName>
</protein>
<reference evidence="1 2" key="1">
    <citation type="submission" date="2019-05" db="EMBL/GenBank/DDBJ databases">
        <title>Another draft genome of Portunus trituberculatus and its Hox gene families provides insights of decapod evolution.</title>
        <authorList>
            <person name="Jeong J.-H."/>
            <person name="Song I."/>
            <person name="Kim S."/>
            <person name="Choi T."/>
            <person name="Kim D."/>
            <person name="Ryu S."/>
            <person name="Kim W."/>
        </authorList>
    </citation>
    <scope>NUCLEOTIDE SEQUENCE [LARGE SCALE GENOMIC DNA]</scope>
    <source>
        <tissue evidence="1">Muscle</tissue>
    </source>
</reference>